<organism evidence="1 2">
    <name type="scientific">Sphingobium indicum BiD32</name>
    <dbReference type="NCBI Taxonomy" id="1301087"/>
    <lineage>
        <taxon>Bacteria</taxon>
        <taxon>Pseudomonadati</taxon>
        <taxon>Pseudomonadota</taxon>
        <taxon>Alphaproteobacteria</taxon>
        <taxon>Sphingomonadales</taxon>
        <taxon>Sphingomonadaceae</taxon>
        <taxon>Sphingobium</taxon>
    </lineage>
</organism>
<comment type="caution">
    <text evidence="1">The sequence shown here is derived from an EMBL/GenBank/DDBJ whole genome shotgun (WGS) entry which is preliminary data.</text>
</comment>
<reference evidence="1 2" key="1">
    <citation type="submission" date="2013-03" db="EMBL/GenBank/DDBJ databases">
        <authorList>
            <person name="Le V."/>
        </authorList>
    </citation>
    <scope>NUCLEOTIDE SEQUENCE [LARGE SCALE GENOMIC DNA]</scope>
    <source>
        <strain evidence="1 2">BiD32</strain>
    </source>
</reference>
<reference evidence="2" key="2">
    <citation type="submission" date="2013-04" db="EMBL/GenBank/DDBJ databases">
        <title>Bisphenol A degrading Sphingobium sp. strain BiD32.</title>
        <authorList>
            <person name="Nielsen J.L."/>
            <person name="Zhou N.A."/>
            <person name="Kjeldal H."/>
        </authorList>
    </citation>
    <scope>NUCLEOTIDE SEQUENCE [LARGE SCALE GENOMIC DNA]</scope>
    <source>
        <strain evidence="2">BiD32</strain>
    </source>
</reference>
<proteinExistence type="predicted"/>
<protein>
    <submittedName>
        <fullName evidence="1">Uncharacterized protein</fullName>
    </submittedName>
</protein>
<dbReference type="AlphaFoldDB" id="N1MII5"/>
<dbReference type="EMBL" id="CAVK010000061">
    <property type="protein sequence ID" value="CCW17045.1"/>
    <property type="molecule type" value="Genomic_DNA"/>
</dbReference>
<evidence type="ECO:0000313" key="2">
    <source>
        <dbReference type="Proteomes" id="UP000013201"/>
    </source>
</evidence>
<name>N1MII5_9SPHN</name>
<gene>
    <name evidence="1" type="ORF">EBBID32_13840</name>
</gene>
<evidence type="ECO:0000313" key="1">
    <source>
        <dbReference type="EMBL" id="CCW17045.1"/>
    </source>
</evidence>
<keyword evidence="2" id="KW-1185">Reference proteome</keyword>
<sequence length="73" mass="8216">MPIPNLHRGQRNWQSINIESRIGPRAGKRANINQGGDLRITQHSEEFIEIAIGMSNGDERCRHYSIFVSAASL</sequence>
<accession>N1MII5</accession>
<dbReference type="Proteomes" id="UP000013201">
    <property type="component" value="Unassembled WGS sequence"/>
</dbReference>